<proteinExistence type="predicted"/>
<keyword evidence="3" id="KW-1185">Reference proteome</keyword>
<dbReference type="AlphaFoldDB" id="A0AAD1U343"/>
<evidence type="ECO:0000313" key="2">
    <source>
        <dbReference type="EMBL" id="CAI2359366.1"/>
    </source>
</evidence>
<dbReference type="Proteomes" id="UP001295684">
    <property type="component" value="Unassembled WGS sequence"/>
</dbReference>
<gene>
    <name evidence="2" type="ORF">ECRASSUSDP1_LOCUS655</name>
</gene>
<accession>A0AAD1U343</accession>
<feature type="compositionally biased region" description="Polar residues" evidence="1">
    <location>
        <begin position="14"/>
        <end position="23"/>
    </location>
</feature>
<dbReference type="EMBL" id="CAMPGE010000614">
    <property type="protein sequence ID" value="CAI2359366.1"/>
    <property type="molecule type" value="Genomic_DNA"/>
</dbReference>
<feature type="region of interest" description="Disordered" evidence="1">
    <location>
        <begin position="1"/>
        <end position="23"/>
    </location>
</feature>
<protein>
    <submittedName>
        <fullName evidence="2">Uncharacterized protein</fullName>
    </submittedName>
</protein>
<comment type="caution">
    <text evidence="2">The sequence shown here is derived from an EMBL/GenBank/DDBJ whole genome shotgun (WGS) entry which is preliminary data.</text>
</comment>
<reference evidence="2" key="1">
    <citation type="submission" date="2023-07" db="EMBL/GenBank/DDBJ databases">
        <authorList>
            <consortium name="AG Swart"/>
            <person name="Singh M."/>
            <person name="Singh A."/>
            <person name="Seah K."/>
            <person name="Emmerich C."/>
        </authorList>
    </citation>
    <scope>NUCLEOTIDE SEQUENCE</scope>
    <source>
        <strain evidence="2">DP1</strain>
    </source>
</reference>
<organism evidence="2 3">
    <name type="scientific">Euplotes crassus</name>
    <dbReference type="NCBI Taxonomy" id="5936"/>
    <lineage>
        <taxon>Eukaryota</taxon>
        <taxon>Sar</taxon>
        <taxon>Alveolata</taxon>
        <taxon>Ciliophora</taxon>
        <taxon>Intramacronucleata</taxon>
        <taxon>Spirotrichea</taxon>
        <taxon>Hypotrichia</taxon>
        <taxon>Euplotida</taxon>
        <taxon>Euplotidae</taxon>
        <taxon>Moneuplotes</taxon>
    </lineage>
</organism>
<sequence>MYSSADLENHNKKQAPSESQSQECFNNATFENLFDEDEYDSPHPDPSSMMLLSQKLESFSSKILYNSYSKINMAYRIKEVFPRSQLDIEMGSLICQGFLKKMEGVAFPPLKEVSIYSIPTHNRAVKYFLENSISTSRVTWLSLECARMTDIGFYLNAIIKACHRVKKSITLNNFQISESQLEKLFMANKHKEGVLFHSCKFTFPKVPDFRRCLEGSSISTISIENCDNSDSSNWRNHPEEFENFIQGLANSDLKESLQTVDFGWCYGFQEYHISTIFSRYGFEDVQIDGTFMND</sequence>
<evidence type="ECO:0000256" key="1">
    <source>
        <dbReference type="SAM" id="MobiDB-lite"/>
    </source>
</evidence>
<name>A0AAD1U343_EUPCR</name>
<evidence type="ECO:0000313" key="3">
    <source>
        <dbReference type="Proteomes" id="UP001295684"/>
    </source>
</evidence>